<dbReference type="KEGG" id="pchm:VFPPC_18084"/>
<protein>
    <submittedName>
        <fullName evidence="1">Uncharacterized protein</fullName>
    </submittedName>
</protein>
<dbReference type="GeneID" id="33936953"/>
<evidence type="ECO:0000313" key="2">
    <source>
        <dbReference type="Proteomes" id="UP000078397"/>
    </source>
</evidence>
<dbReference type="AlphaFoldDB" id="A0A219APP5"/>
<evidence type="ECO:0000313" key="1">
    <source>
        <dbReference type="EMBL" id="OWT42671.1"/>
    </source>
</evidence>
<comment type="caution">
    <text evidence="1">The sequence shown here is derived from an EMBL/GenBank/DDBJ whole genome shotgun (WGS) entry which is preliminary data.</text>
</comment>
<proteinExistence type="predicted"/>
<dbReference type="RefSeq" id="XP_022285154.1">
    <property type="nucleotide sequence ID" value="XM_022429742.1"/>
</dbReference>
<organism evidence="1 2">
    <name type="scientific">Pochonia chlamydosporia 170</name>
    <dbReference type="NCBI Taxonomy" id="1380566"/>
    <lineage>
        <taxon>Eukaryota</taxon>
        <taxon>Fungi</taxon>
        <taxon>Dikarya</taxon>
        <taxon>Ascomycota</taxon>
        <taxon>Pezizomycotina</taxon>
        <taxon>Sordariomycetes</taxon>
        <taxon>Hypocreomycetidae</taxon>
        <taxon>Hypocreales</taxon>
        <taxon>Clavicipitaceae</taxon>
        <taxon>Pochonia</taxon>
    </lineage>
</organism>
<name>A0A219APP5_METCM</name>
<gene>
    <name evidence="1" type="ORF">VFPPC_18084</name>
</gene>
<sequence length="110" mass="12094">MLLDTSTMRKLGPGFASACGGRVLMRRTNNPRDRKANKETEHGSFPMFIPLFTISGLSLVGEGSLERHEHGYDAGVKDLRNALGALSSARAITFHGFTIQKGWFSPKDQE</sequence>
<dbReference type="Proteomes" id="UP000078397">
    <property type="component" value="Unassembled WGS sequence"/>
</dbReference>
<reference evidence="1 2" key="1">
    <citation type="journal article" date="2016" name="PLoS Pathog.">
        <title>Biosynthesis of antibiotic leucinostatins in bio-control fungus Purpureocillium lilacinum and their inhibition on phytophthora revealed by genome mining.</title>
        <authorList>
            <person name="Wang G."/>
            <person name="Liu Z."/>
            <person name="Lin R."/>
            <person name="Li E."/>
            <person name="Mao Z."/>
            <person name="Ling J."/>
            <person name="Yang Y."/>
            <person name="Yin W.B."/>
            <person name="Xie B."/>
        </authorList>
    </citation>
    <scope>NUCLEOTIDE SEQUENCE [LARGE SCALE GENOMIC DNA]</scope>
    <source>
        <strain evidence="1">170</strain>
    </source>
</reference>
<keyword evidence="2" id="KW-1185">Reference proteome</keyword>
<dbReference type="EMBL" id="LSBJ02000007">
    <property type="protein sequence ID" value="OWT42671.1"/>
    <property type="molecule type" value="Genomic_DNA"/>
</dbReference>
<accession>A0A219APP5</accession>